<feature type="region of interest" description="Disordered" evidence="1">
    <location>
        <begin position="107"/>
        <end position="137"/>
    </location>
</feature>
<name>A0A7S4NJA3_9EUKA</name>
<gene>
    <name evidence="2" type="ORF">NAES01612_LOCUS5789</name>
</gene>
<feature type="compositionally biased region" description="Basic residues" evidence="1">
    <location>
        <begin position="116"/>
        <end position="137"/>
    </location>
</feature>
<accession>A0A7S4NJA3</accession>
<dbReference type="AlphaFoldDB" id="A0A7S4NJA3"/>
<protein>
    <submittedName>
        <fullName evidence="2">Uncharacterized protein</fullName>
    </submittedName>
</protein>
<evidence type="ECO:0000313" key="2">
    <source>
        <dbReference type="EMBL" id="CAE2292451.1"/>
    </source>
</evidence>
<reference evidence="2" key="1">
    <citation type="submission" date="2021-01" db="EMBL/GenBank/DDBJ databases">
        <authorList>
            <person name="Corre E."/>
            <person name="Pelletier E."/>
            <person name="Niang G."/>
            <person name="Scheremetjew M."/>
            <person name="Finn R."/>
            <person name="Kale V."/>
            <person name="Holt S."/>
            <person name="Cochrane G."/>
            <person name="Meng A."/>
            <person name="Brown T."/>
            <person name="Cohen L."/>
        </authorList>
    </citation>
    <scope>NUCLEOTIDE SEQUENCE</scope>
    <source>
        <strain evidence="2">SoJaBio B1-5/56/2</strain>
    </source>
</reference>
<sequence>MLLLLFVVVCCCDSQIFLSWLQQVVVLTNRNRLDCYHIAPDYLVPALEEWVRDNQFFLHIKNKNSNPSSKITYATYRKSYLEKNEFSLKIFRKEEYKGLKGLHVQAVVGGGNNKKETRKKKQPKKRNKKETRKKHSI</sequence>
<organism evidence="2">
    <name type="scientific">Paramoeba aestuarina</name>
    <dbReference type="NCBI Taxonomy" id="180227"/>
    <lineage>
        <taxon>Eukaryota</taxon>
        <taxon>Amoebozoa</taxon>
        <taxon>Discosea</taxon>
        <taxon>Flabellinia</taxon>
        <taxon>Dactylopodida</taxon>
        <taxon>Paramoebidae</taxon>
        <taxon>Paramoeba</taxon>
    </lineage>
</organism>
<evidence type="ECO:0000256" key="1">
    <source>
        <dbReference type="SAM" id="MobiDB-lite"/>
    </source>
</evidence>
<proteinExistence type="predicted"/>
<dbReference type="EMBL" id="HBKR01008735">
    <property type="protein sequence ID" value="CAE2292451.1"/>
    <property type="molecule type" value="Transcribed_RNA"/>
</dbReference>